<reference evidence="2" key="1">
    <citation type="journal article" date="2014" name="Front. Microbiol.">
        <title>High frequency of phylogenetically diverse reductive dehalogenase-homologous genes in deep subseafloor sedimentary metagenomes.</title>
        <authorList>
            <person name="Kawai M."/>
            <person name="Futagami T."/>
            <person name="Toyoda A."/>
            <person name="Takaki Y."/>
            <person name="Nishi S."/>
            <person name="Hori S."/>
            <person name="Arai W."/>
            <person name="Tsubouchi T."/>
            <person name="Morono Y."/>
            <person name="Uchiyama I."/>
            <person name="Ito T."/>
            <person name="Fujiyama A."/>
            <person name="Inagaki F."/>
            <person name="Takami H."/>
        </authorList>
    </citation>
    <scope>NUCLEOTIDE SEQUENCE</scope>
    <source>
        <strain evidence="2">Expedition CK06-06</strain>
    </source>
</reference>
<accession>X1QL92</accession>
<gene>
    <name evidence="2" type="ORF">S12H4_09086</name>
</gene>
<dbReference type="AlphaFoldDB" id="X1QL92"/>
<evidence type="ECO:0000313" key="2">
    <source>
        <dbReference type="EMBL" id="GAI69277.1"/>
    </source>
</evidence>
<sequence>MGCGVLGIYPSCLLAGLTWEATGGELFKEKGNEAASLVVLIAAMGASIITGALIGTKMDRNNALKAIKEARKPEIVERF</sequence>
<evidence type="ECO:0000256" key="1">
    <source>
        <dbReference type="SAM" id="Phobius"/>
    </source>
</evidence>
<keyword evidence="1" id="KW-0472">Membrane</keyword>
<organism evidence="2">
    <name type="scientific">marine sediment metagenome</name>
    <dbReference type="NCBI Taxonomy" id="412755"/>
    <lineage>
        <taxon>unclassified sequences</taxon>
        <taxon>metagenomes</taxon>
        <taxon>ecological metagenomes</taxon>
    </lineage>
</organism>
<feature type="transmembrane region" description="Helical" evidence="1">
    <location>
        <begin position="34"/>
        <end position="55"/>
    </location>
</feature>
<dbReference type="EMBL" id="BARW01003624">
    <property type="protein sequence ID" value="GAI69277.1"/>
    <property type="molecule type" value="Genomic_DNA"/>
</dbReference>
<name>X1QL92_9ZZZZ</name>
<keyword evidence="1" id="KW-1133">Transmembrane helix</keyword>
<keyword evidence="1" id="KW-0812">Transmembrane</keyword>
<comment type="caution">
    <text evidence="2">The sequence shown here is derived from an EMBL/GenBank/DDBJ whole genome shotgun (WGS) entry which is preliminary data.</text>
</comment>
<protein>
    <submittedName>
        <fullName evidence="2">Uncharacterized protein</fullName>
    </submittedName>
</protein>
<proteinExistence type="predicted"/>